<dbReference type="Pfam" id="PF00857">
    <property type="entry name" value="Isochorismatase"/>
    <property type="match status" value="1"/>
</dbReference>
<reference evidence="3 4" key="1">
    <citation type="submission" date="2020-04" db="EMBL/GenBank/DDBJ databases">
        <title>Draft Genome Sequence of Streptomyces morookaense DSM 40503, an 8-azaguanine-producing strain.</title>
        <authorList>
            <person name="Qi J."/>
            <person name="Gao J.-M."/>
        </authorList>
    </citation>
    <scope>NUCLEOTIDE SEQUENCE [LARGE SCALE GENOMIC DNA]</scope>
    <source>
        <strain evidence="3 4">DSM 40503</strain>
    </source>
</reference>
<dbReference type="InterPro" id="IPR036380">
    <property type="entry name" value="Isochorismatase-like_sf"/>
</dbReference>
<dbReference type="Proteomes" id="UP000587462">
    <property type="component" value="Unassembled WGS sequence"/>
</dbReference>
<protein>
    <submittedName>
        <fullName evidence="3">Cysteine hydrolase</fullName>
    </submittedName>
</protein>
<evidence type="ECO:0000256" key="1">
    <source>
        <dbReference type="ARBA" id="ARBA00022801"/>
    </source>
</evidence>
<keyword evidence="4" id="KW-1185">Reference proteome</keyword>
<dbReference type="EMBL" id="JABBXF010000008">
    <property type="protein sequence ID" value="NVK77107.1"/>
    <property type="molecule type" value="Genomic_DNA"/>
</dbReference>
<gene>
    <name evidence="3" type="ORF">HG542_05470</name>
</gene>
<name>A0A7Y7B183_STRMO</name>
<dbReference type="RefSeq" id="WP_171078880.1">
    <property type="nucleotide sequence ID" value="NZ_BNBU01000003.1"/>
</dbReference>
<sequence length="191" mass="20409">MRTALIGLDYIVDIMHPDGRIARCAPQAAERDVVARFNAAKKTARERGWPTILVKVGFEAGYHDQPKHSPLFGRAHEFGALDLTGPGTAFHPGLHVDADDIVIAKPRVSAFHGTRLQQTLSASGIERVVLCGVSTVLAVQSTARDAHDRDYRVVVAADACAAPTPEEHEASLRMLSGIATITTTGALADLP</sequence>
<dbReference type="PANTHER" id="PTHR43540">
    <property type="entry name" value="PEROXYUREIDOACRYLATE/UREIDOACRYLATE AMIDOHYDROLASE-RELATED"/>
    <property type="match status" value="1"/>
</dbReference>
<dbReference type="PANTHER" id="PTHR43540:SF1">
    <property type="entry name" value="ISOCHORISMATASE HYDROLASE"/>
    <property type="match status" value="1"/>
</dbReference>
<dbReference type="SUPFAM" id="SSF52499">
    <property type="entry name" value="Isochorismatase-like hydrolases"/>
    <property type="match status" value="1"/>
</dbReference>
<evidence type="ECO:0000313" key="3">
    <source>
        <dbReference type="EMBL" id="NVK77107.1"/>
    </source>
</evidence>
<dbReference type="InterPro" id="IPR050272">
    <property type="entry name" value="Isochorismatase-like_hydrls"/>
</dbReference>
<dbReference type="AlphaFoldDB" id="A0A7Y7B183"/>
<dbReference type="Gene3D" id="3.40.50.850">
    <property type="entry name" value="Isochorismatase-like"/>
    <property type="match status" value="1"/>
</dbReference>
<organism evidence="3 4">
    <name type="scientific">Streptomyces morookaense</name>
    <name type="common">Streptoverticillium morookaense</name>
    <dbReference type="NCBI Taxonomy" id="1970"/>
    <lineage>
        <taxon>Bacteria</taxon>
        <taxon>Bacillati</taxon>
        <taxon>Actinomycetota</taxon>
        <taxon>Actinomycetes</taxon>
        <taxon>Kitasatosporales</taxon>
        <taxon>Streptomycetaceae</taxon>
        <taxon>Streptomyces</taxon>
    </lineage>
</organism>
<comment type="caution">
    <text evidence="3">The sequence shown here is derived from an EMBL/GenBank/DDBJ whole genome shotgun (WGS) entry which is preliminary data.</text>
</comment>
<evidence type="ECO:0000313" key="4">
    <source>
        <dbReference type="Proteomes" id="UP000587462"/>
    </source>
</evidence>
<proteinExistence type="predicted"/>
<accession>A0A7Y7B183</accession>
<evidence type="ECO:0000259" key="2">
    <source>
        <dbReference type="Pfam" id="PF00857"/>
    </source>
</evidence>
<keyword evidence="1 3" id="KW-0378">Hydrolase</keyword>
<dbReference type="InterPro" id="IPR000868">
    <property type="entry name" value="Isochorismatase-like_dom"/>
</dbReference>
<dbReference type="CDD" id="cd00431">
    <property type="entry name" value="cysteine_hydrolases"/>
    <property type="match status" value="1"/>
</dbReference>
<feature type="domain" description="Isochorismatase-like" evidence="2">
    <location>
        <begin position="3"/>
        <end position="184"/>
    </location>
</feature>
<dbReference type="GO" id="GO:0016787">
    <property type="term" value="F:hydrolase activity"/>
    <property type="evidence" value="ECO:0007669"/>
    <property type="project" value="UniProtKB-KW"/>
</dbReference>